<sequence>MKLHKRHQKIKPGALIAPVLLVLRRQYLSQRAMAMSWSPPSPGLVLFDFTHLILLSPLFIKILVLCSILLFRTKTERIPLVLFLKPEYPSCLLASSAHTVTDESTKDLVCLET</sequence>
<evidence type="ECO:0000313" key="3">
    <source>
        <dbReference type="Proteomes" id="UP000241462"/>
    </source>
</evidence>
<dbReference type="Proteomes" id="UP000241462">
    <property type="component" value="Unassembled WGS sequence"/>
</dbReference>
<keyword evidence="1" id="KW-1133">Transmembrane helix</keyword>
<gene>
    <name evidence="2" type="ORF">BD289DRAFT_74536</name>
</gene>
<proteinExistence type="predicted"/>
<evidence type="ECO:0000256" key="1">
    <source>
        <dbReference type="SAM" id="Phobius"/>
    </source>
</evidence>
<keyword evidence="3" id="KW-1185">Reference proteome</keyword>
<dbReference type="AlphaFoldDB" id="A0A2T3AHS9"/>
<dbReference type="InParanoid" id="A0A2T3AHS9"/>
<keyword evidence="1" id="KW-0812">Transmembrane</keyword>
<organism evidence="2 3">
    <name type="scientific">Coniella lustricola</name>
    <dbReference type="NCBI Taxonomy" id="2025994"/>
    <lineage>
        <taxon>Eukaryota</taxon>
        <taxon>Fungi</taxon>
        <taxon>Dikarya</taxon>
        <taxon>Ascomycota</taxon>
        <taxon>Pezizomycotina</taxon>
        <taxon>Sordariomycetes</taxon>
        <taxon>Sordariomycetidae</taxon>
        <taxon>Diaporthales</taxon>
        <taxon>Schizoparmaceae</taxon>
        <taxon>Coniella</taxon>
    </lineage>
</organism>
<accession>A0A2T3AHS9</accession>
<keyword evidence="1" id="KW-0472">Membrane</keyword>
<protein>
    <submittedName>
        <fullName evidence="2">Uncharacterized protein</fullName>
    </submittedName>
</protein>
<dbReference type="EMBL" id="KZ678388">
    <property type="protein sequence ID" value="PSR97782.1"/>
    <property type="molecule type" value="Genomic_DNA"/>
</dbReference>
<feature type="transmembrane region" description="Helical" evidence="1">
    <location>
        <begin position="50"/>
        <end position="71"/>
    </location>
</feature>
<name>A0A2T3AHS9_9PEZI</name>
<reference evidence="2 3" key="1">
    <citation type="journal article" date="2018" name="Mycol. Prog.">
        <title>Coniella lustricola, a new species from submerged detritus.</title>
        <authorList>
            <person name="Raudabaugh D.B."/>
            <person name="Iturriaga T."/>
            <person name="Carver A."/>
            <person name="Mondo S."/>
            <person name="Pangilinan J."/>
            <person name="Lipzen A."/>
            <person name="He G."/>
            <person name="Amirebrahimi M."/>
            <person name="Grigoriev I.V."/>
            <person name="Miller A.N."/>
        </authorList>
    </citation>
    <scope>NUCLEOTIDE SEQUENCE [LARGE SCALE GENOMIC DNA]</scope>
    <source>
        <strain evidence="2 3">B22-T-1</strain>
    </source>
</reference>
<evidence type="ECO:0000313" key="2">
    <source>
        <dbReference type="EMBL" id="PSR97782.1"/>
    </source>
</evidence>